<keyword evidence="3 8" id="KW-0732">Signal</keyword>
<dbReference type="GO" id="GO:0005802">
    <property type="term" value="C:trans-Golgi network"/>
    <property type="evidence" value="ECO:0007669"/>
    <property type="project" value="TreeGrafter"/>
</dbReference>
<dbReference type="PANTHER" id="PTHR15071">
    <property type="entry name" value="MANNOSE-6-PHOSPHATE RECEPTOR FAMILY MEMBER"/>
    <property type="match status" value="1"/>
</dbReference>
<protein>
    <recommendedName>
        <fullName evidence="11">Cation-dependent mannose-6-phosphate receptor</fullName>
    </recommendedName>
</protein>
<evidence type="ECO:0000256" key="6">
    <source>
        <dbReference type="ARBA" id="ARBA00023136"/>
    </source>
</evidence>
<evidence type="ECO:0000256" key="7">
    <source>
        <dbReference type="SAM" id="Phobius"/>
    </source>
</evidence>
<feature type="signal peptide" evidence="8">
    <location>
        <begin position="1"/>
        <end position="24"/>
    </location>
</feature>
<dbReference type="InterPro" id="IPR009011">
    <property type="entry name" value="Man6P_isomerase_rcpt-bd_dom_sf"/>
</dbReference>
<evidence type="ECO:0000256" key="5">
    <source>
        <dbReference type="ARBA" id="ARBA00022989"/>
    </source>
</evidence>
<dbReference type="RefSeq" id="XP_066919936.1">
    <property type="nucleotide sequence ID" value="XM_067063835.1"/>
</dbReference>
<dbReference type="OrthoDB" id="29460at2759"/>
<keyword evidence="4" id="KW-0653">Protein transport</keyword>
<keyword evidence="2 7" id="KW-0812">Transmembrane</keyword>
<organism evidence="9 10">
    <name type="scientific">Clytia hemisphaerica</name>
    <dbReference type="NCBI Taxonomy" id="252671"/>
    <lineage>
        <taxon>Eukaryota</taxon>
        <taxon>Metazoa</taxon>
        <taxon>Cnidaria</taxon>
        <taxon>Hydrozoa</taxon>
        <taxon>Hydroidolina</taxon>
        <taxon>Leptothecata</taxon>
        <taxon>Obeliida</taxon>
        <taxon>Clytiidae</taxon>
        <taxon>Clytia</taxon>
    </lineage>
</organism>
<dbReference type="GO" id="GO:0000139">
    <property type="term" value="C:Golgi membrane"/>
    <property type="evidence" value="ECO:0007669"/>
    <property type="project" value="UniProtKB-SubCell"/>
</dbReference>
<dbReference type="Pfam" id="PF09451">
    <property type="entry name" value="ATG27"/>
    <property type="match status" value="1"/>
</dbReference>
<keyword evidence="6 7" id="KW-0472">Membrane</keyword>
<sequence>MKHLKVKWQVLLYIAFIYIKLSDSKVCIASGPCGCKLDDDSAEMDLSPLMNNAPSPMFSGVDTSTGGFSVSVDLCRTFACLNTNDAMFCAIDAIPSPFVIGNKLSSFDYDEENDIVTFIYTLTGAAEPATIRIVLHCTQDSGIGKMSDFDISGQGSTFKSTLLSKYACWKRSGGGGGSGAKSGGLSKGSILCISLLVISVVYIVGGILINKYVRKVDESTSLCPNAEFWKVLPGYIKDGFMFTKSKIKKDKEYEQI</sequence>
<dbReference type="PANTHER" id="PTHR15071:SF0">
    <property type="entry name" value="MANNOSE 6-PHOSPHATE RECEPTOR-LIKE PROTEIN 1"/>
    <property type="match status" value="1"/>
</dbReference>
<evidence type="ECO:0000256" key="8">
    <source>
        <dbReference type="SAM" id="SignalP"/>
    </source>
</evidence>
<accession>A0A7M5WQC4</accession>
<dbReference type="Gene3D" id="2.70.130.10">
    <property type="entry name" value="Mannose-6-phosphate receptor binding domain"/>
    <property type="match status" value="1"/>
</dbReference>
<keyword evidence="10" id="KW-1185">Reference proteome</keyword>
<feature type="chain" id="PRO_5029523407" description="Cation-dependent mannose-6-phosphate receptor" evidence="8">
    <location>
        <begin position="25"/>
        <end position="256"/>
    </location>
</feature>
<comment type="subcellular location">
    <subcellularLocation>
        <location evidence="1">Preautophagosomal structure membrane</location>
        <topology evidence="1">Single-pass type I membrane protein</topology>
    </subcellularLocation>
</comment>
<keyword evidence="5 7" id="KW-1133">Transmembrane helix</keyword>
<name>A0A7M5WQC4_9CNID</name>
<keyword evidence="4" id="KW-0813">Transport</keyword>
<dbReference type="GO" id="GO:0015031">
    <property type="term" value="P:protein transport"/>
    <property type="evidence" value="ECO:0007669"/>
    <property type="project" value="UniProtKB-KW"/>
</dbReference>
<feature type="transmembrane region" description="Helical" evidence="7">
    <location>
        <begin position="188"/>
        <end position="209"/>
    </location>
</feature>
<dbReference type="EnsemblMetazoa" id="CLYHEMT001374.1">
    <property type="protein sequence ID" value="CLYHEMP001374.1"/>
    <property type="gene ID" value="CLYHEMG001374"/>
</dbReference>
<dbReference type="GO" id="GO:0034045">
    <property type="term" value="C:phagophore assembly site membrane"/>
    <property type="evidence" value="ECO:0007669"/>
    <property type="project" value="UniProtKB-SubCell"/>
</dbReference>
<dbReference type="GeneID" id="136807238"/>
<dbReference type="Proteomes" id="UP000594262">
    <property type="component" value="Unplaced"/>
</dbReference>
<evidence type="ECO:0000256" key="2">
    <source>
        <dbReference type="ARBA" id="ARBA00022692"/>
    </source>
</evidence>
<proteinExistence type="predicted"/>
<dbReference type="InterPro" id="IPR018939">
    <property type="entry name" value="Autophagy-rel_prot_27"/>
</dbReference>
<dbReference type="AlphaFoldDB" id="A0A7M5WQC4"/>
<evidence type="ECO:0000313" key="9">
    <source>
        <dbReference type="EnsemblMetazoa" id="CLYHEMP001374.1"/>
    </source>
</evidence>
<evidence type="ECO:0000313" key="10">
    <source>
        <dbReference type="Proteomes" id="UP000594262"/>
    </source>
</evidence>
<reference evidence="9" key="1">
    <citation type="submission" date="2021-01" db="UniProtKB">
        <authorList>
            <consortium name="EnsemblMetazoa"/>
        </authorList>
    </citation>
    <scope>IDENTIFICATION</scope>
</reference>
<evidence type="ECO:0000256" key="3">
    <source>
        <dbReference type="ARBA" id="ARBA00022729"/>
    </source>
</evidence>
<evidence type="ECO:0008006" key="11">
    <source>
        <dbReference type="Google" id="ProtNLM"/>
    </source>
</evidence>
<evidence type="ECO:0000256" key="4">
    <source>
        <dbReference type="ARBA" id="ARBA00022927"/>
    </source>
</evidence>
<evidence type="ECO:0000256" key="1">
    <source>
        <dbReference type="ARBA" id="ARBA00004472"/>
    </source>
</evidence>